<evidence type="ECO:0000256" key="1">
    <source>
        <dbReference type="SAM" id="SignalP"/>
    </source>
</evidence>
<keyword evidence="1" id="KW-0732">Signal</keyword>
<name>A0A8K0XTJ6_9AGAR</name>
<keyword evidence="3" id="KW-1185">Reference proteome</keyword>
<feature type="chain" id="PRO_5035446036" evidence="1">
    <location>
        <begin position="22"/>
        <end position="163"/>
    </location>
</feature>
<gene>
    <name evidence="2" type="ORF">BXZ70DRAFT_922062</name>
</gene>
<protein>
    <submittedName>
        <fullName evidence="2">Uncharacterized protein</fullName>
    </submittedName>
</protein>
<evidence type="ECO:0000313" key="2">
    <source>
        <dbReference type="EMBL" id="KAH8104703.1"/>
    </source>
</evidence>
<proteinExistence type="predicted"/>
<organism evidence="2 3">
    <name type="scientific">Cristinia sonorae</name>
    <dbReference type="NCBI Taxonomy" id="1940300"/>
    <lineage>
        <taxon>Eukaryota</taxon>
        <taxon>Fungi</taxon>
        <taxon>Dikarya</taxon>
        <taxon>Basidiomycota</taxon>
        <taxon>Agaricomycotina</taxon>
        <taxon>Agaricomycetes</taxon>
        <taxon>Agaricomycetidae</taxon>
        <taxon>Agaricales</taxon>
        <taxon>Pleurotineae</taxon>
        <taxon>Stephanosporaceae</taxon>
        <taxon>Cristinia</taxon>
    </lineage>
</organism>
<dbReference type="AlphaFoldDB" id="A0A8K0XTJ6"/>
<feature type="signal peptide" evidence="1">
    <location>
        <begin position="1"/>
        <end position="21"/>
    </location>
</feature>
<accession>A0A8K0XTJ6</accession>
<comment type="caution">
    <text evidence="2">The sequence shown here is derived from an EMBL/GenBank/DDBJ whole genome shotgun (WGS) entry which is preliminary data.</text>
</comment>
<sequence length="163" mass="16871">MKFSVSKSLLALLAVASGVVAQDKGSIVKPAAGTALVPGQPFDFEYFGLADYGVSSYAYSVWLLTADVVDKPLTVSKAFTSGVFLGRFDYPNYPAVPYAAHPAPAQLTTPDFSKAQGGWGSGLSASNVNLTLAVFEETADGAGSIGHKISFAAVPVIYNATLA</sequence>
<dbReference type="Proteomes" id="UP000813824">
    <property type="component" value="Unassembled WGS sequence"/>
</dbReference>
<dbReference type="OrthoDB" id="3944184at2759"/>
<evidence type="ECO:0000313" key="3">
    <source>
        <dbReference type="Proteomes" id="UP000813824"/>
    </source>
</evidence>
<reference evidence="2" key="1">
    <citation type="journal article" date="2021" name="New Phytol.">
        <title>Evolutionary innovations through gain and loss of genes in the ectomycorrhizal Boletales.</title>
        <authorList>
            <person name="Wu G."/>
            <person name="Miyauchi S."/>
            <person name="Morin E."/>
            <person name="Kuo A."/>
            <person name="Drula E."/>
            <person name="Varga T."/>
            <person name="Kohler A."/>
            <person name="Feng B."/>
            <person name="Cao Y."/>
            <person name="Lipzen A."/>
            <person name="Daum C."/>
            <person name="Hundley H."/>
            <person name="Pangilinan J."/>
            <person name="Johnson J."/>
            <person name="Barry K."/>
            <person name="LaButti K."/>
            <person name="Ng V."/>
            <person name="Ahrendt S."/>
            <person name="Min B."/>
            <person name="Choi I.G."/>
            <person name="Park H."/>
            <person name="Plett J.M."/>
            <person name="Magnuson J."/>
            <person name="Spatafora J.W."/>
            <person name="Nagy L.G."/>
            <person name="Henrissat B."/>
            <person name="Grigoriev I.V."/>
            <person name="Yang Z.L."/>
            <person name="Xu J."/>
            <person name="Martin F.M."/>
        </authorList>
    </citation>
    <scope>NUCLEOTIDE SEQUENCE</scope>
    <source>
        <strain evidence="2">KKN 215</strain>
    </source>
</reference>
<dbReference type="EMBL" id="JAEVFJ010000005">
    <property type="protein sequence ID" value="KAH8104703.1"/>
    <property type="molecule type" value="Genomic_DNA"/>
</dbReference>